<accession>A0A5M6IKU1</accession>
<sequence>MAEACPEMRLLIQADVDGELAPAEAARIGAHVAACPGCAALQARLLVLSGRLRDELPYHTAPETLRLAVRARVAAAAPVTTARPAVPWWRLLRLSWTAPGLGFAAGFALAAGLLLVLPRGDAGLLSDSVVAGHLRALQPGHLTDVVSSDQHTVRPWFAGRLDYAPPVKDLAAAGFPLIGGRLDDLTGRPVAALVYRSGPHVIDLFVWPDAARPDQDPVAGSHLGYNVLRWRRGGMAFWAVSDLNAQELAGFARLWQEGADMP</sequence>
<dbReference type="Gene3D" id="1.10.10.1320">
    <property type="entry name" value="Anti-sigma factor, zinc-finger domain"/>
    <property type="match status" value="1"/>
</dbReference>
<dbReference type="InterPro" id="IPR027383">
    <property type="entry name" value="Znf_put"/>
</dbReference>
<dbReference type="OrthoDB" id="7549755at2"/>
<reference evidence="2 3" key="1">
    <citation type="submission" date="2019-09" db="EMBL/GenBank/DDBJ databases">
        <title>Genome sequence of Rhodovastum atsumiense, a diverse member of the Acetobacteraceae family of non-sulfur purple photosynthetic bacteria.</title>
        <authorList>
            <person name="Meyer T."/>
            <person name="Kyndt J."/>
        </authorList>
    </citation>
    <scope>NUCLEOTIDE SEQUENCE [LARGE SCALE GENOMIC DNA]</scope>
    <source>
        <strain evidence="2 3">DSM 21279</strain>
    </source>
</reference>
<dbReference type="EMBL" id="VWPK01000099">
    <property type="protein sequence ID" value="KAA5608188.1"/>
    <property type="molecule type" value="Genomic_DNA"/>
</dbReference>
<gene>
    <name evidence="2" type="ORF">F1189_30320</name>
</gene>
<protein>
    <submittedName>
        <fullName evidence="2">Anti-sigma factor</fullName>
    </submittedName>
</protein>
<organism evidence="2 3">
    <name type="scientific">Rhodovastum atsumiense</name>
    <dbReference type="NCBI Taxonomy" id="504468"/>
    <lineage>
        <taxon>Bacteria</taxon>
        <taxon>Pseudomonadati</taxon>
        <taxon>Pseudomonadota</taxon>
        <taxon>Alphaproteobacteria</taxon>
        <taxon>Acetobacterales</taxon>
        <taxon>Acetobacteraceae</taxon>
        <taxon>Rhodovastum</taxon>
    </lineage>
</organism>
<evidence type="ECO:0000313" key="2">
    <source>
        <dbReference type="EMBL" id="KAA5608188.1"/>
    </source>
</evidence>
<feature type="domain" description="Putative zinc-finger" evidence="1">
    <location>
        <begin position="5"/>
        <end position="39"/>
    </location>
</feature>
<evidence type="ECO:0000313" key="3">
    <source>
        <dbReference type="Proteomes" id="UP000325255"/>
    </source>
</evidence>
<comment type="caution">
    <text evidence="2">The sequence shown here is derived from an EMBL/GenBank/DDBJ whole genome shotgun (WGS) entry which is preliminary data.</text>
</comment>
<name>A0A5M6IKU1_9PROT</name>
<proteinExistence type="predicted"/>
<dbReference type="AlphaFoldDB" id="A0A5M6IKU1"/>
<dbReference type="RefSeq" id="WP_150045608.1">
    <property type="nucleotide sequence ID" value="NZ_OW485601.1"/>
</dbReference>
<dbReference type="InterPro" id="IPR041916">
    <property type="entry name" value="Anti_sigma_zinc_sf"/>
</dbReference>
<keyword evidence="3" id="KW-1185">Reference proteome</keyword>
<dbReference type="Pfam" id="PF13490">
    <property type="entry name" value="zf-HC2"/>
    <property type="match status" value="1"/>
</dbReference>
<dbReference type="Proteomes" id="UP000325255">
    <property type="component" value="Unassembled WGS sequence"/>
</dbReference>
<evidence type="ECO:0000259" key="1">
    <source>
        <dbReference type="Pfam" id="PF13490"/>
    </source>
</evidence>